<reference evidence="2" key="1">
    <citation type="submission" date="2020-10" db="EMBL/GenBank/DDBJ databases">
        <title>Unveiling of a novel bifunctional photoreceptor, Dualchrome1, isolated from a cosmopolitan green alga.</title>
        <authorList>
            <person name="Suzuki S."/>
            <person name="Kawachi M."/>
        </authorList>
    </citation>
    <scope>NUCLEOTIDE SEQUENCE</scope>
    <source>
        <strain evidence="2">NIES 2893</strain>
    </source>
</reference>
<dbReference type="AlphaFoldDB" id="A0A830HD67"/>
<keyword evidence="1" id="KW-0472">Membrane</keyword>
<comment type="caution">
    <text evidence="2">The sequence shown here is derived from an EMBL/GenBank/DDBJ whole genome shotgun (WGS) entry which is preliminary data.</text>
</comment>
<feature type="transmembrane region" description="Helical" evidence="1">
    <location>
        <begin position="25"/>
        <end position="46"/>
    </location>
</feature>
<evidence type="ECO:0000313" key="2">
    <source>
        <dbReference type="EMBL" id="GHP05316.1"/>
    </source>
</evidence>
<dbReference type="EMBL" id="BNJQ01000010">
    <property type="protein sequence ID" value="GHP05316.1"/>
    <property type="molecule type" value="Genomic_DNA"/>
</dbReference>
<accession>A0A830HD67</accession>
<keyword evidence="1" id="KW-0812">Transmembrane</keyword>
<keyword evidence="1" id="KW-1133">Transmembrane helix</keyword>
<name>A0A830HD67_9CHLO</name>
<proteinExistence type="predicted"/>
<organism evidence="2 3">
    <name type="scientific">Pycnococcus provasolii</name>
    <dbReference type="NCBI Taxonomy" id="41880"/>
    <lineage>
        <taxon>Eukaryota</taxon>
        <taxon>Viridiplantae</taxon>
        <taxon>Chlorophyta</taxon>
        <taxon>Pseudoscourfieldiophyceae</taxon>
        <taxon>Pseudoscourfieldiales</taxon>
        <taxon>Pycnococcaceae</taxon>
        <taxon>Pycnococcus</taxon>
    </lineage>
</organism>
<keyword evidence="3" id="KW-1185">Reference proteome</keyword>
<evidence type="ECO:0000256" key="1">
    <source>
        <dbReference type="SAM" id="Phobius"/>
    </source>
</evidence>
<protein>
    <submittedName>
        <fullName evidence="2">Uncharacterized protein</fullName>
    </submittedName>
</protein>
<gene>
    <name evidence="2" type="ORF">PPROV_000406800</name>
</gene>
<sequence length="346" mass="38741">MRPKANPGTDGGGGGRHRRPRRTAWCALILLVVTTLVALNTVGGILRSAPERETTDHTNRRDAPVLTNSHHSDELATTHRLTTNDDRVLSLQISNIETSNNTSNNNMVISSNIATNNNNTSNNNMDICHNHTWNGNFGNFPNTKYQLGDIIKFYKGEPEEKYQLKNGIRPCRLFNNSIACSYIRSYRENGQHPNIDVLNEVTPMVEPRPEAVMHLRLGDVARFGDCWVHPCRKGGRLYQFTKDDYDTVRDELKNLTTTITIVANPGHKAGDVARQYSANYLENVMGYLRSLGVCPEYRGIRNADDDFAFAASAKVFVRGGGGYSKFMAELVRKRGGKVLTPNLRFN</sequence>
<dbReference type="Proteomes" id="UP000660262">
    <property type="component" value="Unassembled WGS sequence"/>
</dbReference>
<evidence type="ECO:0000313" key="3">
    <source>
        <dbReference type="Proteomes" id="UP000660262"/>
    </source>
</evidence>